<protein>
    <submittedName>
        <fullName evidence="2">LPXTG cell wall anchor domain-containing protein</fullName>
    </submittedName>
</protein>
<sequence length="207" mass="21266">MIALRKGRALIGLIGAGILVLLQSVGASAVTSDLINTNPTSVAIDAPAPGETQTWKMSVSNAADSALPLGLEITGASDILFSGATPMEISVRTLDGGSVVDRVPVGKILGQSLQLPELQVGKTYDLVGSVTLPREAGNSYQGASGNLKFRFVTSLDKPDVNPAPPYSGPNLANTGMNNLLPITIAAVALLVIGLGVVVLRRKSSSHE</sequence>
<name>A0A4V2ZT14_9MICC</name>
<dbReference type="Proteomes" id="UP000295511">
    <property type="component" value="Unassembled WGS sequence"/>
</dbReference>
<keyword evidence="1" id="KW-0472">Membrane</keyword>
<evidence type="ECO:0000256" key="1">
    <source>
        <dbReference type="SAM" id="Phobius"/>
    </source>
</evidence>
<feature type="transmembrane region" description="Helical" evidence="1">
    <location>
        <begin position="179"/>
        <end position="199"/>
    </location>
</feature>
<keyword evidence="1" id="KW-1133">Transmembrane helix</keyword>
<keyword evidence="3" id="KW-1185">Reference proteome</keyword>
<dbReference type="OrthoDB" id="4991228at2"/>
<reference evidence="2 3" key="1">
    <citation type="submission" date="2019-03" db="EMBL/GenBank/DDBJ databases">
        <title>Whole genome sequence of Arthrobacter sp JH1-1.</title>
        <authorList>
            <person name="Trinh H.N."/>
        </authorList>
    </citation>
    <scope>NUCLEOTIDE SEQUENCE [LARGE SCALE GENOMIC DNA]</scope>
    <source>
        <strain evidence="2 3">JH1-1</strain>
    </source>
</reference>
<dbReference type="RefSeq" id="WP_133204517.1">
    <property type="nucleotide sequence ID" value="NZ_SMRU01000013.1"/>
</dbReference>
<gene>
    <name evidence="2" type="ORF">E1809_12260</name>
</gene>
<dbReference type="AlphaFoldDB" id="A0A4V2ZT14"/>
<keyword evidence="1" id="KW-0812">Transmembrane</keyword>
<organism evidence="2 3">
    <name type="scientific">Arthrobacter terricola</name>
    <dbReference type="NCBI Taxonomy" id="2547396"/>
    <lineage>
        <taxon>Bacteria</taxon>
        <taxon>Bacillati</taxon>
        <taxon>Actinomycetota</taxon>
        <taxon>Actinomycetes</taxon>
        <taxon>Micrococcales</taxon>
        <taxon>Micrococcaceae</taxon>
        <taxon>Arthrobacter</taxon>
    </lineage>
</organism>
<dbReference type="EMBL" id="SMRU01000013">
    <property type="protein sequence ID" value="TDF95284.1"/>
    <property type="molecule type" value="Genomic_DNA"/>
</dbReference>
<evidence type="ECO:0000313" key="2">
    <source>
        <dbReference type="EMBL" id="TDF95284.1"/>
    </source>
</evidence>
<proteinExistence type="predicted"/>
<dbReference type="NCBIfam" id="TIGR01167">
    <property type="entry name" value="LPXTG_anchor"/>
    <property type="match status" value="1"/>
</dbReference>
<evidence type="ECO:0000313" key="3">
    <source>
        <dbReference type="Proteomes" id="UP000295511"/>
    </source>
</evidence>
<accession>A0A4V2ZT14</accession>
<comment type="caution">
    <text evidence="2">The sequence shown here is derived from an EMBL/GenBank/DDBJ whole genome shotgun (WGS) entry which is preliminary data.</text>
</comment>